<dbReference type="HAMAP" id="MF_00197">
    <property type="entry name" value="DAP_epimerase"/>
    <property type="match status" value="1"/>
</dbReference>
<evidence type="ECO:0000256" key="1">
    <source>
        <dbReference type="ARBA" id="ARBA00010219"/>
    </source>
</evidence>
<dbReference type="PANTHER" id="PTHR31689">
    <property type="entry name" value="DIAMINOPIMELATE EPIMERASE, CHLOROPLASTIC"/>
    <property type="match status" value="1"/>
</dbReference>
<accession>A0A6J7UGS6</accession>
<comment type="similarity">
    <text evidence="1">Belongs to the diaminopimelate epimerase family.</text>
</comment>
<reference evidence="3" key="1">
    <citation type="submission" date="2020-05" db="EMBL/GenBank/DDBJ databases">
        <authorList>
            <person name="Chiriac C."/>
            <person name="Salcher M."/>
            <person name="Ghai R."/>
            <person name="Kavagutti S V."/>
        </authorList>
    </citation>
    <scope>NUCLEOTIDE SEQUENCE</scope>
</reference>
<evidence type="ECO:0000313" key="3">
    <source>
        <dbReference type="EMBL" id="CAB5065239.1"/>
    </source>
</evidence>
<name>A0A6J7UGS6_9ZZZZ</name>
<dbReference type="InterPro" id="IPR001653">
    <property type="entry name" value="DAP_epimerase_DapF"/>
</dbReference>
<dbReference type="GO" id="GO:0009089">
    <property type="term" value="P:lysine biosynthetic process via diaminopimelate"/>
    <property type="evidence" value="ECO:0007669"/>
    <property type="project" value="InterPro"/>
</dbReference>
<keyword evidence="2" id="KW-0413">Isomerase</keyword>
<dbReference type="EMBL" id="CAFBQV010000110">
    <property type="protein sequence ID" value="CAB5065239.1"/>
    <property type="molecule type" value="Genomic_DNA"/>
</dbReference>
<dbReference type="PANTHER" id="PTHR31689:SF0">
    <property type="entry name" value="DIAMINOPIMELATE EPIMERASE"/>
    <property type="match status" value="1"/>
</dbReference>
<sequence>MQVVVTKHHGLGNDFLVLETSQIELVTEVEITKIDWPSIAKQWCDRETGIGADGLLLLSRRGEFKLVMQLFNQDGSRAEMSGNGIRCLVQAAFDQDGCDEPVTYTVTTDAGERVVDVQPVSHEEVVASVDMGRIENLDEPDNWAAIGCDPNRPVMHLSVGNPHSVVGVEDVKVVNLLEIGLKVPQVNLEIVEAGPENNAITMRVHERGAGITQACGTGACASAWAANKWGLVPSSVTEILVHQPGGDATVRINHPQLGHVTLIGSAHFSSRHNLEINS</sequence>
<proteinExistence type="inferred from homology"/>
<dbReference type="SUPFAM" id="SSF54506">
    <property type="entry name" value="Diaminopimelate epimerase-like"/>
    <property type="match status" value="2"/>
</dbReference>
<gene>
    <name evidence="3" type="ORF">UFOPK4345_00778</name>
</gene>
<dbReference type="GO" id="GO:0005829">
    <property type="term" value="C:cytosol"/>
    <property type="evidence" value="ECO:0007669"/>
    <property type="project" value="TreeGrafter"/>
</dbReference>
<dbReference type="Gene3D" id="3.10.310.10">
    <property type="entry name" value="Diaminopimelate Epimerase, Chain A, domain 1"/>
    <property type="match status" value="2"/>
</dbReference>
<organism evidence="3">
    <name type="scientific">freshwater metagenome</name>
    <dbReference type="NCBI Taxonomy" id="449393"/>
    <lineage>
        <taxon>unclassified sequences</taxon>
        <taxon>metagenomes</taxon>
        <taxon>ecological metagenomes</taxon>
    </lineage>
</organism>
<dbReference type="AlphaFoldDB" id="A0A6J7UGS6"/>
<dbReference type="Pfam" id="PF01678">
    <property type="entry name" value="DAP_epimerase"/>
    <property type="match status" value="2"/>
</dbReference>
<dbReference type="NCBIfam" id="TIGR00652">
    <property type="entry name" value="DapF"/>
    <property type="match status" value="1"/>
</dbReference>
<protein>
    <submittedName>
        <fullName evidence="3">Unannotated protein</fullName>
    </submittedName>
</protein>
<evidence type="ECO:0000256" key="2">
    <source>
        <dbReference type="ARBA" id="ARBA00023235"/>
    </source>
</evidence>
<dbReference type="GO" id="GO:0008837">
    <property type="term" value="F:diaminopimelate epimerase activity"/>
    <property type="evidence" value="ECO:0007669"/>
    <property type="project" value="InterPro"/>
</dbReference>